<protein>
    <submittedName>
        <fullName evidence="1">Uncharacterized protein</fullName>
    </submittedName>
</protein>
<gene>
    <name evidence="1" type="ORF">EV420DRAFT_1765338</name>
</gene>
<dbReference type="AlphaFoldDB" id="A0AA39KBC1"/>
<keyword evidence="2" id="KW-1185">Reference proteome</keyword>
<dbReference type="RefSeq" id="XP_060329193.1">
    <property type="nucleotide sequence ID" value="XM_060480824.1"/>
</dbReference>
<evidence type="ECO:0000313" key="1">
    <source>
        <dbReference type="EMBL" id="KAK0455683.1"/>
    </source>
</evidence>
<dbReference type="EMBL" id="JAUEPS010000024">
    <property type="protein sequence ID" value="KAK0455683.1"/>
    <property type="molecule type" value="Genomic_DNA"/>
</dbReference>
<evidence type="ECO:0000313" key="2">
    <source>
        <dbReference type="Proteomes" id="UP001175211"/>
    </source>
</evidence>
<dbReference type="GeneID" id="85364372"/>
<reference evidence="1" key="1">
    <citation type="submission" date="2023-06" db="EMBL/GenBank/DDBJ databases">
        <authorList>
            <consortium name="Lawrence Berkeley National Laboratory"/>
            <person name="Ahrendt S."/>
            <person name="Sahu N."/>
            <person name="Indic B."/>
            <person name="Wong-Bajracharya J."/>
            <person name="Merenyi Z."/>
            <person name="Ke H.-M."/>
            <person name="Monk M."/>
            <person name="Kocsube S."/>
            <person name="Drula E."/>
            <person name="Lipzen A."/>
            <person name="Balint B."/>
            <person name="Henrissat B."/>
            <person name="Andreopoulos B."/>
            <person name="Martin F.M."/>
            <person name="Harder C.B."/>
            <person name="Rigling D."/>
            <person name="Ford K.L."/>
            <person name="Foster G.D."/>
            <person name="Pangilinan J."/>
            <person name="Papanicolaou A."/>
            <person name="Barry K."/>
            <person name="LaButti K."/>
            <person name="Viragh M."/>
            <person name="Koriabine M."/>
            <person name="Yan M."/>
            <person name="Riley R."/>
            <person name="Champramary S."/>
            <person name="Plett K.L."/>
            <person name="Tsai I.J."/>
            <person name="Slot J."/>
            <person name="Sipos G."/>
            <person name="Plett J."/>
            <person name="Nagy L.G."/>
            <person name="Grigoriev I.V."/>
        </authorList>
    </citation>
    <scope>NUCLEOTIDE SEQUENCE</scope>
    <source>
        <strain evidence="1">CCBAS 213</strain>
    </source>
</reference>
<proteinExistence type="predicted"/>
<dbReference type="Proteomes" id="UP001175211">
    <property type="component" value="Unassembled WGS sequence"/>
</dbReference>
<accession>A0AA39KBC1</accession>
<organism evidence="1 2">
    <name type="scientific">Armillaria tabescens</name>
    <name type="common">Ringless honey mushroom</name>
    <name type="synonym">Agaricus tabescens</name>
    <dbReference type="NCBI Taxonomy" id="1929756"/>
    <lineage>
        <taxon>Eukaryota</taxon>
        <taxon>Fungi</taxon>
        <taxon>Dikarya</taxon>
        <taxon>Basidiomycota</taxon>
        <taxon>Agaricomycotina</taxon>
        <taxon>Agaricomycetes</taxon>
        <taxon>Agaricomycetidae</taxon>
        <taxon>Agaricales</taxon>
        <taxon>Marasmiineae</taxon>
        <taxon>Physalacriaceae</taxon>
        <taxon>Desarmillaria</taxon>
    </lineage>
</organism>
<name>A0AA39KBC1_ARMTA</name>
<sequence>MVLSGTVQVAQLGDIHEHFTSELLNFITTLGWNSTENCVELAMPTKLAIDWPLALIALYTTKYQKHHSKNAASKLREEMMRAHMRVMVSAPAHGEYTTSGYPSEAILAEAAAISIHEERLDMVEVVHRLLEDKLGMRQYIDMKRPTMHNSDRPFIQDLSS</sequence>
<comment type="caution">
    <text evidence="1">The sequence shown here is derived from an EMBL/GenBank/DDBJ whole genome shotgun (WGS) entry which is preliminary data.</text>
</comment>